<organism evidence="1 2">
    <name type="scientific">Tachysurus vachellii</name>
    <name type="common">Darkbarbel catfish</name>
    <name type="synonym">Pelteobagrus vachellii</name>
    <dbReference type="NCBI Taxonomy" id="175792"/>
    <lineage>
        <taxon>Eukaryota</taxon>
        <taxon>Metazoa</taxon>
        <taxon>Chordata</taxon>
        <taxon>Craniata</taxon>
        <taxon>Vertebrata</taxon>
        <taxon>Euteleostomi</taxon>
        <taxon>Actinopterygii</taxon>
        <taxon>Neopterygii</taxon>
        <taxon>Teleostei</taxon>
        <taxon>Ostariophysi</taxon>
        <taxon>Siluriformes</taxon>
        <taxon>Bagridae</taxon>
        <taxon>Tachysurus</taxon>
    </lineage>
</organism>
<gene>
    <name evidence="1" type="ORF">Q7C36_013207</name>
</gene>
<protein>
    <submittedName>
        <fullName evidence="1">Uncharacterized protein</fullName>
    </submittedName>
</protein>
<evidence type="ECO:0000313" key="2">
    <source>
        <dbReference type="Proteomes" id="UP001187315"/>
    </source>
</evidence>
<sequence>MKSWHAVRAPCDPHLCPETFPSASLGFSGTSLDRTVLCVYELHVAPQRALSPDSFLDHELFVTLLCNIESQSKSKTHLHVS</sequence>
<name>A0AA88MHW3_TACVA</name>
<dbReference type="Proteomes" id="UP001187315">
    <property type="component" value="Unassembled WGS sequence"/>
</dbReference>
<accession>A0AA88MHW3</accession>
<dbReference type="EMBL" id="JAVHJS010000013">
    <property type="protein sequence ID" value="KAK2838393.1"/>
    <property type="molecule type" value="Genomic_DNA"/>
</dbReference>
<keyword evidence="2" id="KW-1185">Reference proteome</keyword>
<comment type="caution">
    <text evidence="1">The sequence shown here is derived from an EMBL/GenBank/DDBJ whole genome shotgun (WGS) entry which is preliminary data.</text>
</comment>
<proteinExistence type="predicted"/>
<evidence type="ECO:0000313" key="1">
    <source>
        <dbReference type="EMBL" id="KAK2838393.1"/>
    </source>
</evidence>
<reference evidence="1" key="1">
    <citation type="submission" date="2023-08" db="EMBL/GenBank/DDBJ databases">
        <title>Pelteobagrus vachellii genome.</title>
        <authorList>
            <person name="Liu H."/>
        </authorList>
    </citation>
    <scope>NUCLEOTIDE SEQUENCE</scope>
    <source>
        <strain evidence="1">PRFRI_2022a</strain>
        <tissue evidence="1">Muscle</tissue>
    </source>
</reference>
<dbReference type="AlphaFoldDB" id="A0AA88MHW3"/>